<protein>
    <submittedName>
        <fullName evidence="1">Uncharacterized protein</fullName>
    </submittedName>
</protein>
<sequence>MPQRQIDNAMSTMSLDARARTLHLLPVLQVDPFDGVALEDITLSVSVSWLDAPVVPTSGWTLRQPYPNRLYFVGGSDDCHLGHFITLPDGQQAGEVTFHWAVDVSALPPGHFQVTHRLDLAFDEGEGRTWSMDVANWWAQSEFATEGHATPEIGRNRFSRLKRQGFSPSRRAHVSEALRDGCRYLDIHESLELPAITLGDCWTIDTYGGDTVHECLEALR</sequence>
<proteinExistence type="predicted"/>
<organism evidence="1 2">
    <name type="scientific">Salinicola lusitanus</name>
    <dbReference type="NCBI Taxonomy" id="1949085"/>
    <lineage>
        <taxon>Bacteria</taxon>
        <taxon>Pseudomonadati</taxon>
        <taxon>Pseudomonadota</taxon>
        <taxon>Gammaproteobacteria</taxon>
        <taxon>Oceanospirillales</taxon>
        <taxon>Halomonadaceae</taxon>
        <taxon>Salinicola</taxon>
    </lineage>
</organism>
<reference evidence="1 2" key="1">
    <citation type="submission" date="2024-04" db="EMBL/GenBank/DDBJ databases">
        <title>Salinicola lusitanus LLJ914,a marine bacterium isolated from the Okinawa Trough.</title>
        <authorList>
            <person name="Li J."/>
        </authorList>
    </citation>
    <scope>NUCLEOTIDE SEQUENCE [LARGE SCALE GENOMIC DNA]</scope>
    <source>
        <strain evidence="1 2">LLJ914</strain>
    </source>
</reference>
<dbReference type="Proteomes" id="UP001453229">
    <property type="component" value="Chromosome"/>
</dbReference>
<accession>A0ABZ3CP87</accession>
<evidence type="ECO:0000313" key="1">
    <source>
        <dbReference type="EMBL" id="XAD52975.1"/>
    </source>
</evidence>
<keyword evidence="2" id="KW-1185">Reference proteome</keyword>
<name>A0ABZ3CP87_9GAMM</name>
<gene>
    <name evidence="1" type="ORF">AAGT95_14120</name>
</gene>
<evidence type="ECO:0000313" key="2">
    <source>
        <dbReference type="Proteomes" id="UP001453229"/>
    </source>
</evidence>
<dbReference type="RefSeq" id="WP_342594209.1">
    <property type="nucleotide sequence ID" value="NZ_CP151919.1"/>
</dbReference>
<dbReference type="EMBL" id="CP151919">
    <property type="protein sequence ID" value="XAD52975.1"/>
    <property type="molecule type" value="Genomic_DNA"/>
</dbReference>